<evidence type="ECO:0000256" key="1">
    <source>
        <dbReference type="ARBA" id="ARBA00002777"/>
    </source>
</evidence>
<keyword evidence="6 10" id="KW-0808">Transferase</keyword>
<feature type="binding site" evidence="10">
    <location>
        <position position="116"/>
    </location>
    <ligand>
        <name>5-methyltetrahydropteroyltri-L-glutamate</name>
        <dbReference type="ChEBI" id="CHEBI:58207"/>
    </ligand>
</feature>
<feature type="binding site" evidence="10">
    <location>
        <begin position="435"/>
        <end position="437"/>
    </location>
    <ligand>
        <name>L-homocysteine</name>
        <dbReference type="ChEBI" id="CHEBI:58199"/>
    </ligand>
</feature>
<dbReference type="RefSeq" id="WP_131414396.1">
    <property type="nucleotide sequence ID" value="NZ_SJXE01000001.1"/>
</dbReference>
<feature type="binding site" evidence="10">
    <location>
        <begin position="16"/>
        <end position="19"/>
    </location>
    <ligand>
        <name>5-methyltetrahydropteroyltri-L-glutamate</name>
        <dbReference type="ChEBI" id="CHEBI:58207"/>
    </ligand>
</feature>
<evidence type="ECO:0000256" key="6">
    <source>
        <dbReference type="ARBA" id="ARBA00022679"/>
    </source>
</evidence>
<feature type="active site" description="Proton donor" evidence="10">
    <location>
        <position position="698"/>
    </location>
</feature>
<feature type="binding site" evidence="10">
    <location>
        <position position="647"/>
    </location>
    <ligand>
        <name>Zn(2+)</name>
        <dbReference type="ChEBI" id="CHEBI:29105"/>
        <note>catalytic</note>
    </ligand>
</feature>
<dbReference type="CDD" id="cd03311">
    <property type="entry name" value="CIMS_C_terminal_like"/>
    <property type="match status" value="1"/>
</dbReference>
<feature type="domain" description="Cobalamin-independent methionine synthase MetE C-terminal/archaeal" evidence="11">
    <location>
        <begin position="430"/>
        <end position="752"/>
    </location>
</feature>
<feature type="binding site" evidence="10">
    <location>
        <position position="603"/>
    </location>
    <ligand>
        <name>L-homocysteine</name>
        <dbReference type="ChEBI" id="CHEBI:58199"/>
    </ligand>
</feature>
<keyword evidence="7 10" id="KW-0479">Metal-binding</keyword>
<comment type="function">
    <text evidence="1 10">Catalyzes the transfer of a methyl group from 5-methyltetrahydrofolate to homocysteine resulting in methionine formation.</text>
</comment>
<evidence type="ECO:0000256" key="2">
    <source>
        <dbReference type="ARBA" id="ARBA00004681"/>
    </source>
</evidence>
<feature type="binding site" evidence="10">
    <location>
        <begin position="519"/>
        <end position="520"/>
    </location>
    <ligand>
        <name>5-methyltetrahydropteroyltri-L-glutamate</name>
        <dbReference type="ChEBI" id="CHEBI:58207"/>
    </ligand>
</feature>
<evidence type="ECO:0000256" key="5">
    <source>
        <dbReference type="ARBA" id="ARBA00022605"/>
    </source>
</evidence>
<feature type="binding site" evidence="10">
    <location>
        <position position="488"/>
    </location>
    <ligand>
        <name>L-methionine</name>
        <dbReference type="ChEBI" id="CHEBI:57844"/>
    </ligand>
</feature>
<dbReference type="NCBIfam" id="NF003556">
    <property type="entry name" value="PRK05222.1"/>
    <property type="match status" value="1"/>
</dbReference>
<evidence type="ECO:0000256" key="4">
    <source>
        <dbReference type="ARBA" id="ARBA00022603"/>
    </source>
</evidence>
<dbReference type="PIRSF" id="PIRSF000382">
    <property type="entry name" value="MeTrfase_B12_ind"/>
    <property type="match status" value="1"/>
</dbReference>
<dbReference type="EMBL" id="SJXE01000001">
    <property type="protein sequence ID" value="TCI05119.1"/>
    <property type="molecule type" value="Genomic_DNA"/>
</dbReference>
<name>A0ABY2APJ2_9GAMM</name>
<dbReference type="GO" id="GO:0032259">
    <property type="term" value="P:methylation"/>
    <property type="evidence" value="ECO:0007669"/>
    <property type="project" value="UniProtKB-KW"/>
</dbReference>
<feature type="domain" description="Cobalamin-independent methionine synthase MetE N-terminal" evidence="12">
    <location>
        <begin position="4"/>
        <end position="313"/>
    </location>
</feature>
<dbReference type="Gene3D" id="3.20.20.210">
    <property type="match status" value="2"/>
</dbReference>
<comment type="caution">
    <text evidence="13">The sequence shown here is derived from an EMBL/GenBank/DDBJ whole genome shotgun (WGS) entry which is preliminary data.</text>
</comment>
<dbReference type="GO" id="GO:0003871">
    <property type="term" value="F:5-methyltetrahydropteroyltriglutamate-homocysteine S-methyltransferase activity"/>
    <property type="evidence" value="ECO:0007669"/>
    <property type="project" value="UniProtKB-EC"/>
</dbReference>
<sequence>MITTHNLGFPRIGSHRELKFALESFWRGESSAKDLTDTGRQLRIRHWQHQSKLSFVPVGDFSFYDQVLDMSVMLGHLPARVQQSQGSVLDKYFRIARGRTAGDSDCSCVRAGEMTKWFDTNYHYIVPEIDGDTAFSLDPERLLQQVKEAQAAGYRAKPVIIGPVTYLWLSKVKDDTDKLSLLSKLLPQYLALLNLLFEAGVSWVQIDEPILVTELDLDWQQALQQSYAALAASPANVLLATYFGALKDNLALAVSLPVAGLHVDGLACGDEVDGLVQRLTNDQVLSVGVINGRNVWKTDLKQTLNWLQPIYQQLKGRLWLAPSCSLLHVPVDLSTEAAMDPTLRSWLAFAQQKLEELNLLAVALSDGEDKVARQLKENQLAIDSRRQSDLVHCDAVQRRLQGVNESDAERYSGYTARAAQQKKALDLPLFPTTTIGSFPQTAEIRAIRRQFKAGDLTEQDYKTKVQQEIAACVAEQEALGLDVFVHGEPERNDMVEYFGEQLSGYGFSKYGWVQSYGSRCVKPPIIYGDIARTQALTVDWTSYARSLTNKPMKGMLTGPVTMLNWSFVRDDQSREQTCRQLALAIRDEVQALEAAGVNIIQIDEAALREGLPLRRSEWQHYLDWAVGSFRLAANGVADSTQIHTHMCYSDFNDIMPSIAAMDADVITIETSRSDMVLLDAFDQFSYPNQIGPGVYDIHSPNVPSAEQMVELMQLAAERIPAERLWVNPDCGLKTRRWEEVKPALKNMVQAAEQLRESYAEAV</sequence>
<keyword evidence="10" id="KW-0677">Repeat</keyword>
<dbReference type="Pfam" id="PF01717">
    <property type="entry name" value="Meth_synt_2"/>
    <property type="match status" value="1"/>
</dbReference>
<feature type="binding site" evidence="10">
    <location>
        <position position="645"/>
    </location>
    <ligand>
        <name>Zn(2+)</name>
        <dbReference type="ChEBI" id="CHEBI:29105"/>
        <note>catalytic</note>
    </ligand>
</feature>
<evidence type="ECO:0000256" key="10">
    <source>
        <dbReference type="HAMAP-Rule" id="MF_00172"/>
    </source>
</evidence>
<keyword evidence="14" id="KW-1185">Reference proteome</keyword>
<reference evidence="13 14" key="1">
    <citation type="submission" date="2019-02" db="EMBL/GenBank/DDBJ databases">
        <title>Corallincola luteus sp. nov., a marine bacterium isolated from surface sediment of Bohai Sea in China.</title>
        <authorList>
            <person name="Ren Q."/>
        </authorList>
    </citation>
    <scope>NUCLEOTIDE SEQUENCE [LARGE SCALE GENOMIC DNA]</scope>
    <source>
        <strain evidence="13 14">DASS28</strain>
    </source>
</reference>
<keyword evidence="4 10" id="KW-0489">Methyltransferase</keyword>
<feature type="binding site" evidence="10">
    <location>
        <position position="488"/>
    </location>
    <ligand>
        <name>L-homocysteine</name>
        <dbReference type="ChEBI" id="CHEBI:58199"/>
    </ligand>
</feature>
<feature type="binding site" evidence="10">
    <location>
        <position position="730"/>
    </location>
    <ligand>
        <name>Zn(2+)</name>
        <dbReference type="ChEBI" id="CHEBI:29105"/>
        <note>catalytic</note>
    </ligand>
</feature>
<keyword evidence="5 10" id="KW-0028">Amino-acid biosynthesis</keyword>
<evidence type="ECO:0000256" key="9">
    <source>
        <dbReference type="ARBA" id="ARBA00023167"/>
    </source>
</evidence>
<comment type="cofactor">
    <cofactor evidence="10">
        <name>Zn(2+)</name>
        <dbReference type="ChEBI" id="CHEBI:29105"/>
    </cofactor>
    <text evidence="10">Binds 1 zinc ion per subunit.</text>
</comment>
<evidence type="ECO:0000313" key="14">
    <source>
        <dbReference type="Proteomes" id="UP000292554"/>
    </source>
</evidence>
<feature type="binding site" evidence="10">
    <location>
        <begin position="435"/>
        <end position="437"/>
    </location>
    <ligand>
        <name>L-methionine</name>
        <dbReference type="ChEBI" id="CHEBI:57844"/>
    </ligand>
</feature>
<evidence type="ECO:0000313" key="13">
    <source>
        <dbReference type="EMBL" id="TCI05119.1"/>
    </source>
</evidence>
<dbReference type="InterPro" id="IPR002629">
    <property type="entry name" value="Met_Synth_C/arc"/>
</dbReference>
<proteinExistence type="inferred from homology"/>
<dbReference type="Pfam" id="PF08267">
    <property type="entry name" value="Meth_synt_1"/>
    <property type="match status" value="1"/>
</dbReference>
<feature type="binding site" evidence="10">
    <location>
        <position position="669"/>
    </location>
    <ligand>
        <name>Zn(2+)</name>
        <dbReference type="ChEBI" id="CHEBI:29105"/>
        <note>catalytic</note>
    </ligand>
</feature>
<dbReference type="InterPro" id="IPR006276">
    <property type="entry name" value="Cobalamin-indep_Met_synthase"/>
</dbReference>
<feature type="binding site" evidence="10">
    <location>
        <position position="603"/>
    </location>
    <ligand>
        <name>L-methionine</name>
        <dbReference type="ChEBI" id="CHEBI:57844"/>
    </ligand>
</feature>
<dbReference type="CDD" id="cd03312">
    <property type="entry name" value="CIMS_N_terminal_like"/>
    <property type="match status" value="1"/>
</dbReference>
<dbReference type="HAMAP" id="MF_00172">
    <property type="entry name" value="Meth_synth"/>
    <property type="match status" value="1"/>
</dbReference>
<comment type="pathway">
    <text evidence="2 10">Amino-acid biosynthesis; L-methionine biosynthesis via de novo pathway; L-methionine from L-homocysteine (MetE route): step 1/1.</text>
</comment>
<evidence type="ECO:0000259" key="12">
    <source>
        <dbReference type="Pfam" id="PF08267"/>
    </source>
</evidence>
<gene>
    <name evidence="10 13" type="primary">metE</name>
    <name evidence="13" type="ORF">EZV61_03925</name>
</gene>
<dbReference type="EC" id="2.1.1.14" evidence="10"/>
<evidence type="ECO:0000256" key="7">
    <source>
        <dbReference type="ARBA" id="ARBA00022723"/>
    </source>
</evidence>
<comment type="catalytic activity">
    <reaction evidence="10">
        <text>5-methyltetrahydropteroyltri-L-glutamate + L-homocysteine = tetrahydropteroyltri-L-glutamate + L-methionine</text>
        <dbReference type="Rhea" id="RHEA:21196"/>
        <dbReference type="ChEBI" id="CHEBI:57844"/>
        <dbReference type="ChEBI" id="CHEBI:58140"/>
        <dbReference type="ChEBI" id="CHEBI:58199"/>
        <dbReference type="ChEBI" id="CHEBI:58207"/>
        <dbReference type="EC" id="2.1.1.14"/>
    </reaction>
</comment>
<comment type="similarity">
    <text evidence="3 10">Belongs to the vitamin-B12 independent methionine synthase family.</text>
</comment>
<evidence type="ECO:0000259" key="11">
    <source>
        <dbReference type="Pfam" id="PF01717"/>
    </source>
</evidence>
<dbReference type="SUPFAM" id="SSF51726">
    <property type="entry name" value="UROD/MetE-like"/>
    <property type="match status" value="2"/>
</dbReference>
<evidence type="ECO:0000256" key="8">
    <source>
        <dbReference type="ARBA" id="ARBA00022833"/>
    </source>
</evidence>
<feature type="binding site" evidence="10">
    <location>
        <position position="565"/>
    </location>
    <ligand>
        <name>5-methyltetrahydropteroyltri-L-glutamate</name>
        <dbReference type="ChEBI" id="CHEBI:58207"/>
    </ligand>
</feature>
<dbReference type="InterPro" id="IPR013215">
    <property type="entry name" value="Cbl-indep_Met_Synth_N"/>
</dbReference>
<dbReference type="PANTHER" id="PTHR30519">
    <property type="entry name" value="5-METHYLTETRAHYDROPTEROYLTRIGLUTAMATE--HOMOCYSTEINE METHYLTRANSFERASE"/>
    <property type="match status" value="1"/>
</dbReference>
<dbReference type="Proteomes" id="UP000292554">
    <property type="component" value="Unassembled WGS sequence"/>
</dbReference>
<keyword evidence="9 10" id="KW-0486">Methionine biosynthesis</keyword>
<protein>
    <recommendedName>
        <fullName evidence="10">5-methyltetrahydropteroyltriglutamate--homocysteine methyltransferase</fullName>
        <ecNumber evidence="10">2.1.1.14</ecNumber>
    </recommendedName>
    <alternativeName>
        <fullName evidence="10">Cobalamin-independent methionine synthase</fullName>
    </alternativeName>
    <alternativeName>
        <fullName evidence="10">Methionine synthase, vitamin-B12 independent isozyme</fullName>
    </alternativeName>
</protein>
<keyword evidence="8 10" id="KW-0862">Zinc</keyword>
<accession>A0ABY2APJ2</accession>
<dbReference type="InterPro" id="IPR038071">
    <property type="entry name" value="UROD/MetE-like_sf"/>
</dbReference>
<dbReference type="NCBIfam" id="TIGR01371">
    <property type="entry name" value="met_syn_B12ind"/>
    <property type="match status" value="1"/>
</dbReference>
<feature type="binding site" evidence="10">
    <location>
        <position position="609"/>
    </location>
    <ligand>
        <name>5-methyltetrahydropteroyltri-L-glutamate</name>
        <dbReference type="ChEBI" id="CHEBI:58207"/>
    </ligand>
</feature>
<organism evidence="13 14">
    <name type="scientific">Corallincola luteus</name>
    <dbReference type="NCBI Taxonomy" id="1775177"/>
    <lineage>
        <taxon>Bacteria</taxon>
        <taxon>Pseudomonadati</taxon>
        <taxon>Pseudomonadota</taxon>
        <taxon>Gammaproteobacteria</taxon>
        <taxon>Alteromonadales</taxon>
        <taxon>Psychromonadaceae</taxon>
        <taxon>Corallincola</taxon>
    </lineage>
</organism>
<evidence type="ECO:0000256" key="3">
    <source>
        <dbReference type="ARBA" id="ARBA00009553"/>
    </source>
</evidence>